<dbReference type="SUPFAM" id="SSF52141">
    <property type="entry name" value="Uracil-DNA glycosylase-like"/>
    <property type="match status" value="1"/>
</dbReference>
<proteinExistence type="predicted"/>
<evidence type="ECO:0000259" key="1">
    <source>
        <dbReference type="SMART" id="SM00986"/>
    </source>
</evidence>
<organism evidence="2">
    <name type="scientific">hydrothermal vent metagenome</name>
    <dbReference type="NCBI Taxonomy" id="652676"/>
    <lineage>
        <taxon>unclassified sequences</taxon>
        <taxon>metagenomes</taxon>
        <taxon>ecological metagenomes</taxon>
    </lineage>
</organism>
<dbReference type="InterPro" id="IPR026353">
    <property type="entry name" value="Hypoxan-DNA_Glyclase"/>
</dbReference>
<dbReference type="Pfam" id="PF03167">
    <property type="entry name" value="UDG"/>
    <property type="match status" value="1"/>
</dbReference>
<dbReference type="InterPro" id="IPR036895">
    <property type="entry name" value="Uracil-DNA_glycosylase-like_sf"/>
</dbReference>
<reference evidence="2" key="1">
    <citation type="submission" date="2016-10" db="EMBL/GenBank/DDBJ databases">
        <authorList>
            <person name="de Groot N.N."/>
        </authorList>
    </citation>
    <scope>NUCLEOTIDE SEQUENCE</scope>
</reference>
<dbReference type="SMART" id="SM00986">
    <property type="entry name" value="UDG"/>
    <property type="match status" value="1"/>
</dbReference>
<protein>
    <submittedName>
        <fullName evidence="2">G:T/U mismatch-specific uracil/thymine DNA-glycosylase</fullName>
    </submittedName>
</protein>
<dbReference type="CDD" id="cd10032">
    <property type="entry name" value="UDG-F6_HDG"/>
    <property type="match status" value="1"/>
</dbReference>
<dbReference type="SMART" id="SM00987">
    <property type="entry name" value="UreE_C"/>
    <property type="match status" value="1"/>
</dbReference>
<gene>
    <name evidence="2" type="ORF">MNB_SV-10-367</name>
</gene>
<dbReference type="NCBIfam" id="TIGR04274">
    <property type="entry name" value="hypoxanDNAglyco"/>
    <property type="match status" value="1"/>
</dbReference>
<feature type="domain" description="Uracil-DNA glycosylase-like" evidence="1">
    <location>
        <begin position="11"/>
        <end position="161"/>
    </location>
</feature>
<sequence length="171" mass="19736">MSDAILEHPFKPIVFNDTKILILGSFPSIKSFENNFYYAHPRNQFWKILEALTGYPVNNRDQKIWLLKERKLGLWDMIGSCQRDNSLDSSLEDEVVNDIPALLSVYPSIEKIAFTGKKAQALFETHFSYLEIERVYLPSPSPAYASMAFGEKAVQYAKKLEMSDEQWQFGQ</sequence>
<evidence type="ECO:0000313" key="2">
    <source>
        <dbReference type="EMBL" id="SFV64660.1"/>
    </source>
</evidence>
<dbReference type="Gene3D" id="3.40.470.10">
    <property type="entry name" value="Uracil-DNA glycosylase-like domain"/>
    <property type="match status" value="1"/>
</dbReference>
<dbReference type="EMBL" id="FPHL01000037">
    <property type="protein sequence ID" value="SFV64660.1"/>
    <property type="molecule type" value="Genomic_DNA"/>
</dbReference>
<name>A0A1W1CFL6_9ZZZZ</name>
<dbReference type="AlphaFoldDB" id="A0A1W1CFL6"/>
<accession>A0A1W1CFL6</accession>
<dbReference type="InterPro" id="IPR005122">
    <property type="entry name" value="Uracil-DNA_glycosylase-like"/>
</dbReference>